<evidence type="ECO:0000313" key="3">
    <source>
        <dbReference type="EMBL" id="GAT90667.1"/>
    </source>
</evidence>
<dbReference type="NCBIfam" id="TIGR04320">
    <property type="entry name" value="Surf_Exclu_PgrA"/>
    <property type="match status" value="1"/>
</dbReference>
<feature type="region of interest" description="Disordered" evidence="1">
    <location>
        <begin position="31"/>
        <end position="132"/>
    </location>
</feature>
<name>A0A1L8CHI7_9LACO</name>
<dbReference type="AlphaFoldDB" id="A0A1L8CHI7"/>
<evidence type="ECO:0000313" key="4">
    <source>
        <dbReference type="Proteomes" id="UP000186588"/>
    </source>
</evidence>
<evidence type="ECO:0008006" key="5">
    <source>
        <dbReference type="Google" id="ProtNLM"/>
    </source>
</evidence>
<dbReference type="RefSeq" id="WP_094750822.1">
    <property type="nucleotide sequence ID" value="NZ_BDDX01000005.1"/>
</dbReference>
<dbReference type="InterPro" id="IPR027607">
    <property type="entry name" value="Surf_Exclu_SEC10/PgrA"/>
</dbReference>
<feature type="compositionally biased region" description="Basic residues" evidence="1">
    <location>
        <begin position="40"/>
        <end position="114"/>
    </location>
</feature>
<feature type="signal peptide" evidence="2">
    <location>
        <begin position="1"/>
        <end position="20"/>
    </location>
</feature>
<protein>
    <recommendedName>
        <fullName evidence="5">SCP domain-containing protein</fullName>
    </recommendedName>
</protein>
<feature type="compositionally biased region" description="Polar residues" evidence="1">
    <location>
        <begin position="116"/>
        <end position="131"/>
    </location>
</feature>
<organism evidence="3 4">
    <name type="scientific">Apilactobacillus kunkeei</name>
    <dbReference type="NCBI Taxonomy" id="148814"/>
    <lineage>
        <taxon>Bacteria</taxon>
        <taxon>Bacillati</taxon>
        <taxon>Bacillota</taxon>
        <taxon>Bacilli</taxon>
        <taxon>Lactobacillales</taxon>
        <taxon>Lactobacillaceae</taxon>
        <taxon>Apilactobacillus</taxon>
    </lineage>
</organism>
<evidence type="ECO:0000256" key="2">
    <source>
        <dbReference type="SAM" id="SignalP"/>
    </source>
</evidence>
<keyword evidence="2" id="KW-0732">Signal</keyword>
<dbReference type="Proteomes" id="UP000186588">
    <property type="component" value="Unassembled WGS sequence"/>
</dbReference>
<dbReference type="EMBL" id="BDDX01000005">
    <property type="protein sequence ID" value="GAT90667.1"/>
    <property type="molecule type" value="Genomic_DNA"/>
</dbReference>
<reference evidence="3 4" key="1">
    <citation type="journal article" date="2016" name="Syst. Appl. Microbiol.">
        <title>Genomic characterization of a fructophilic bee symbiont Lactobacillus kunkeei reveals its niche-specific adaptation.</title>
        <authorList>
            <person name="Maeno S."/>
            <person name="Tanizawa Y."/>
            <person name="Kanesaki Y."/>
            <person name="Kubota E."/>
            <person name="Kumar H."/>
            <person name="Dicks L."/>
            <person name="Salminen S."/>
            <person name="Nakagawa J."/>
            <person name="Arita M."/>
            <person name="Endo A."/>
        </authorList>
    </citation>
    <scope>NUCLEOTIDE SEQUENCE [LARGE SCALE GENOMIC DNA]</scope>
    <source>
        <strain evidence="3 4">FF30-6</strain>
    </source>
</reference>
<sequence>MRKLKTFSLLLIAMTVTLFAGSVSETHLAANAQTTEQSHNKKKTAKKAKKTKKNSNDKHKKTVKKHAKKKHSKKSKNVTKSKKKVTTKKMAKKKAPKKLVKKTTKKKKVVKKSTKYNYNESQSVDESTTNENEYDSVDGFNFDSDNYATENPTDTLNVPSNYLYGFDSDEKIVHQIESFTDSDISNSISESRKINVFHPKIADTKRLVDINNIDTNLQRELSQYAADLINQFRLKLSNNYLFTQPLTVTDTALKASREVADGYNKDNWNMTKKGHDNRVLNNVANKYNLNYYAENMAESLLTDSYVQNPINLANVKESIYGAICAMMFDDASSSWGHSDIFLSVHLSKTLPEQFGVSIDKMGQIHFEIYYG</sequence>
<feature type="chain" id="PRO_5039245343" description="SCP domain-containing protein" evidence="2">
    <location>
        <begin position="21"/>
        <end position="371"/>
    </location>
</feature>
<gene>
    <name evidence="3" type="ORF">FF306_00770</name>
</gene>
<comment type="caution">
    <text evidence="3">The sequence shown here is derived from an EMBL/GenBank/DDBJ whole genome shotgun (WGS) entry which is preliminary data.</text>
</comment>
<proteinExistence type="predicted"/>
<evidence type="ECO:0000256" key="1">
    <source>
        <dbReference type="SAM" id="MobiDB-lite"/>
    </source>
</evidence>
<accession>A0A1L8CHI7</accession>